<evidence type="ECO:0000259" key="3">
    <source>
        <dbReference type="SMART" id="SM00355"/>
    </source>
</evidence>
<dbReference type="InterPro" id="IPR021842">
    <property type="entry name" value="DUF3435"/>
</dbReference>
<evidence type="ECO:0000256" key="1">
    <source>
        <dbReference type="SAM" id="Coils"/>
    </source>
</evidence>
<sequence length="1127" mass="128593">MPLLSAIKSREEIYEEAQNNPLVQTLEHAILDGMPFFKKLSYSTLRSDERLDQRWLEFYLVQVKKGNPWAICSKITVGVALPPKDAFVGFSTYLALTTQGRLGSQYPAKATIKNYMNNLFGLFRRNALLKVPNNYRQQCFAFIDSADLQKIVPLVTRMRAKHIASTRDVTLFIRGIWDDRSLFRTNRMRIQLCLFILLSSLSTERPGAIVESACYRGTNQALVWEDIQVHIVPNPDDPQHPYVFIRIRINLLKRQRENDSAFKDFVLFADPDPNRVMCPVSLIIALGIEDGLWKHVRTAGEIFCPSTPPTQHHQLDIVETWAKVPVLRREVLVDGIWSTHPRLALQYDCVHNHFRHHSAFLGWRVPLTCYCLRRGAANRASKIMNEEERTNLLGHIKNAMEFVQSYQSRQITYDLSSIFHGREQNHAELQTAGALTDMSSRNDPNAPAHLPLAANKALLQEEELVELRKEREKLKKHVNDVYQQLDDLETTLEENGILVDNLLDEHKTALDTLITLQAQAESLSAHLAEFDRIYKNLVARNAYSRLPQYRKDYFAGQSEHQLSGMVAPMPIKMHRPTRGKENLDSLPLITNMVTIDPLDQLVSVYINGSQKFPTISDSVMSFVNAVLDLPTRPFPTCYAGEFPTERNTCPVCDEVCGTKTMPRGVGPHIHKCITQQMQSEAQEKAERTYVPARCSWKGCTAKTGIYTTRQSFLSHVAGHCARLGKPSIIVDSAGLCGLEEHDDWTSHFVTEHGINLRSTIEVDFCYLCTQFFVDEVGDRSAWEDHLIEHYDNHFRAFEDRAEEDRKEFPTNDDVQWLEHPRAIQYAHGAGFATGTQPEIHGYFADRIILIPARCPFCLYNRDAPISVRMYQWIDPGALQRHLQGQHLDGLEGQEHQCPIPSCGVHMFSYVKLLEHLVAYHRVPVCGTTIHRLYRGLLLPVVDDNGFVVQHSKWKRKTKAAPQTDSEEEEEAPPKRGKKVSRDAYWCFGCSQPLQDIGKHMRGAKLESKCRRIATGEFSGERLSWVFSTDISEAGQTAKKGRNHYCITHCKAFPDIREHMPEMCQTKYFRIKENGRGPVREAMKSAYQTVQESTSLVCDLGEGFPQEIRNVLASLSTTSLQFAEEFLQ</sequence>
<feature type="coiled-coil region" evidence="1">
    <location>
        <begin position="457"/>
        <end position="491"/>
    </location>
</feature>
<feature type="domain" description="C2H2-type" evidence="3">
    <location>
        <begin position="852"/>
        <end position="886"/>
    </location>
</feature>
<dbReference type="InterPro" id="IPR013087">
    <property type="entry name" value="Znf_C2H2_type"/>
</dbReference>
<keyword evidence="5" id="KW-1185">Reference proteome</keyword>
<keyword evidence="1" id="KW-0175">Coiled coil</keyword>
<evidence type="ECO:0000256" key="2">
    <source>
        <dbReference type="SAM" id="MobiDB-lite"/>
    </source>
</evidence>
<reference evidence="5" key="1">
    <citation type="journal article" date="2017" name="Nat. Ecol. Evol.">
        <title>Genome expansion and lineage-specific genetic innovations in the forest pathogenic fungi Armillaria.</title>
        <authorList>
            <person name="Sipos G."/>
            <person name="Prasanna A.N."/>
            <person name="Walter M.C."/>
            <person name="O'Connor E."/>
            <person name="Balint B."/>
            <person name="Krizsan K."/>
            <person name="Kiss B."/>
            <person name="Hess J."/>
            <person name="Varga T."/>
            <person name="Slot J."/>
            <person name="Riley R."/>
            <person name="Boka B."/>
            <person name="Rigling D."/>
            <person name="Barry K."/>
            <person name="Lee J."/>
            <person name="Mihaltcheva S."/>
            <person name="LaButti K."/>
            <person name="Lipzen A."/>
            <person name="Waldron R."/>
            <person name="Moloney N.M."/>
            <person name="Sperisen C."/>
            <person name="Kredics L."/>
            <person name="Vagvoelgyi C."/>
            <person name="Patrignani A."/>
            <person name="Fitzpatrick D."/>
            <person name="Nagy I."/>
            <person name="Doyle S."/>
            <person name="Anderson J.B."/>
            <person name="Grigoriev I.V."/>
            <person name="Gueldener U."/>
            <person name="Muensterkoetter M."/>
            <person name="Nagy L.G."/>
        </authorList>
    </citation>
    <scope>NUCLEOTIDE SEQUENCE [LARGE SCALE GENOMIC DNA]</scope>
    <source>
        <strain evidence="5">28-4</strain>
    </source>
</reference>
<organism evidence="4 5">
    <name type="scientific">Armillaria solidipes</name>
    <dbReference type="NCBI Taxonomy" id="1076256"/>
    <lineage>
        <taxon>Eukaryota</taxon>
        <taxon>Fungi</taxon>
        <taxon>Dikarya</taxon>
        <taxon>Basidiomycota</taxon>
        <taxon>Agaricomycotina</taxon>
        <taxon>Agaricomycetes</taxon>
        <taxon>Agaricomycetidae</taxon>
        <taxon>Agaricales</taxon>
        <taxon>Marasmiineae</taxon>
        <taxon>Physalacriaceae</taxon>
        <taxon>Armillaria</taxon>
    </lineage>
</organism>
<dbReference type="PANTHER" id="PTHR37535:SF3">
    <property type="entry name" value="FLUG DOMAIN-CONTAINING PROTEIN"/>
    <property type="match status" value="1"/>
</dbReference>
<feature type="domain" description="C2H2-type" evidence="3">
    <location>
        <begin position="895"/>
        <end position="920"/>
    </location>
</feature>
<dbReference type="AlphaFoldDB" id="A0A2H3CCT9"/>
<accession>A0A2H3CCT9</accession>
<gene>
    <name evidence="4" type="ORF">ARMSODRAFT_970671</name>
</gene>
<proteinExistence type="predicted"/>
<name>A0A2H3CCT9_9AGAR</name>
<dbReference type="STRING" id="1076256.A0A2H3CCT9"/>
<feature type="domain" description="C2H2-type" evidence="3">
    <location>
        <begin position="692"/>
        <end position="719"/>
    </location>
</feature>
<dbReference type="EMBL" id="KZ293418">
    <property type="protein sequence ID" value="PBK74587.1"/>
    <property type="molecule type" value="Genomic_DNA"/>
</dbReference>
<dbReference type="SMART" id="SM00355">
    <property type="entry name" value="ZnF_C2H2"/>
    <property type="match status" value="3"/>
</dbReference>
<evidence type="ECO:0000313" key="5">
    <source>
        <dbReference type="Proteomes" id="UP000218334"/>
    </source>
</evidence>
<dbReference type="Proteomes" id="UP000218334">
    <property type="component" value="Unassembled WGS sequence"/>
</dbReference>
<protein>
    <recommendedName>
        <fullName evidence="3">C2H2-type domain-containing protein</fullName>
    </recommendedName>
</protein>
<feature type="region of interest" description="Disordered" evidence="2">
    <location>
        <begin position="957"/>
        <end position="976"/>
    </location>
</feature>
<dbReference type="Pfam" id="PF11917">
    <property type="entry name" value="DUF3435"/>
    <property type="match status" value="1"/>
</dbReference>
<dbReference type="PANTHER" id="PTHR37535">
    <property type="entry name" value="FLUG DOMAIN PROTEIN"/>
    <property type="match status" value="1"/>
</dbReference>
<evidence type="ECO:0000313" key="4">
    <source>
        <dbReference type="EMBL" id="PBK74587.1"/>
    </source>
</evidence>